<evidence type="ECO:0000256" key="2">
    <source>
        <dbReference type="SAM" id="Phobius"/>
    </source>
</evidence>
<sequence length="452" mass="50625">FYYLFTTFSKKNMNERFDITIFGATGLTGKQVVRHLFELSIDLPKFFRPGFRWAIAGRSQEKLEAIAQEFSERYPKATIDKPSFIVANVTRREELEAMAKQSNVLINAVGPFRFMGEYVVLACVNNGCNYVDVTGEPEFVERMQRTYHDKAVANKVTIVHSCGFDSVPTDMGVLYTKNLYTEKGWTPTQIEMFLKIHTGPSGLRGGFATFESAVHGFGSAELLREIRSASTLAKLPRPDVPKLKFHKGVHKDQEFGYHVPFVFADPSIVRLSQQIFLSGLATTEKKKPNVTLPPTTQFAAYLLLPSLWVVILYTVYGYIFSLLAGSPWGRNLLLKHPDFFSGGIFTKEGPNDEQLNQSSFEIVLRSKGYDHAITPGTVEAPNKEIKVVVRGPEAGYVATPRIVVQCALAILNNKKEGYVPSGVLTPSTAFWETDLIDRLRYVGITYDISNSN</sequence>
<dbReference type="InterPro" id="IPR036291">
    <property type="entry name" value="NAD(P)-bd_dom_sf"/>
</dbReference>
<dbReference type="SUPFAM" id="SSF51735">
    <property type="entry name" value="NAD(P)-binding Rossmann-fold domains"/>
    <property type="match status" value="1"/>
</dbReference>
<feature type="non-terminal residue" evidence="4">
    <location>
        <position position="1"/>
    </location>
</feature>
<evidence type="ECO:0000313" key="4">
    <source>
        <dbReference type="EMBL" id="KAG2234059.1"/>
    </source>
</evidence>
<dbReference type="GO" id="GO:0005811">
    <property type="term" value="C:lipid droplet"/>
    <property type="evidence" value="ECO:0007669"/>
    <property type="project" value="TreeGrafter"/>
</dbReference>
<evidence type="ECO:0000256" key="1">
    <source>
        <dbReference type="ARBA" id="ARBA00038048"/>
    </source>
</evidence>
<evidence type="ECO:0000313" key="5">
    <source>
        <dbReference type="Proteomes" id="UP000613177"/>
    </source>
</evidence>
<feature type="transmembrane region" description="Helical" evidence="2">
    <location>
        <begin position="298"/>
        <end position="325"/>
    </location>
</feature>
<dbReference type="GO" id="GO:0005886">
    <property type="term" value="C:plasma membrane"/>
    <property type="evidence" value="ECO:0007669"/>
    <property type="project" value="TreeGrafter"/>
</dbReference>
<dbReference type="Gene3D" id="3.40.50.720">
    <property type="entry name" value="NAD(P)-binding Rossmann-like Domain"/>
    <property type="match status" value="1"/>
</dbReference>
<keyword evidence="2" id="KW-1133">Transmembrane helix</keyword>
<accession>A0A8H7SNV9</accession>
<dbReference type="EMBL" id="JAEPRE010000062">
    <property type="protein sequence ID" value="KAG2234059.1"/>
    <property type="molecule type" value="Genomic_DNA"/>
</dbReference>
<keyword evidence="2" id="KW-0472">Membrane</keyword>
<comment type="similarity">
    <text evidence="1">Belongs to the saccharopine dehydrogenase family.</text>
</comment>
<protein>
    <recommendedName>
        <fullName evidence="3">Saccharopine dehydrogenase NADP binding domain-containing protein</fullName>
    </recommendedName>
</protein>
<dbReference type="InterPro" id="IPR005097">
    <property type="entry name" value="Sacchrp_dh_NADP-bd"/>
</dbReference>
<proteinExistence type="inferred from homology"/>
<dbReference type="InterPro" id="IPR051276">
    <property type="entry name" value="Saccharopine_DH-like_oxidrdct"/>
</dbReference>
<comment type="caution">
    <text evidence="4">The sequence shown here is derived from an EMBL/GenBank/DDBJ whole genome shotgun (WGS) entry which is preliminary data.</text>
</comment>
<feature type="domain" description="Saccharopine dehydrogenase NADP binding" evidence="3">
    <location>
        <begin position="19"/>
        <end position="159"/>
    </location>
</feature>
<reference evidence="4" key="1">
    <citation type="submission" date="2021-01" db="EMBL/GenBank/DDBJ databases">
        <title>Metabolic potential, ecology and presence of endohyphal bacteria is reflected in genomic diversity of Mucoromycotina.</title>
        <authorList>
            <person name="Muszewska A."/>
            <person name="Okrasinska A."/>
            <person name="Steczkiewicz K."/>
            <person name="Drgas O."/>
            <person name="Orlowska M."/>
            <person name="Perlinska-Lenart U."/>
            <person name="Aleksandrzak-Piekarczyk T."/>
            <person name="Szatraj K."/>
            <person name="Zielenkiewicz U."/>
            <person name="Pilsyk S."/>
            <person name="Malc E."/>
            <person name="Mieczkowski P."/>
            <person name="Kruszewska J.S."/>
            <person name="Biernat P."/>
            <person name="Pawlowska J."/>
        </authorList>
    </citation>
    <scope>NUCLEOTIDE SEQUENCE</scope>
    <source>
        <strain evidence="4">WA0000018081</strain>
    </source>
</reference>
<name>A0A8H7SNV9_9FUNG</name>
<keyword evidence="5" id="KW-1185">Reference proteome</keyword>
<organism evidence="4 5">
    <name type="scientific">Thamnidium elegans</name>
    <dbReference type="NCBI Taxonomy" id="101142"/>
    <lineage>
        <taxon>Eukaryota</taxon>
        <taxon>Fungi</taxon>
        <taxon>Fungi incertae sedis</taxon>
        <taxon>Mucoromycota</taxon>
        <taxon>Mucoromycotina</taxon>
        <taxon>Mucoromycetes</taxon>
        <taxon>Mucorales</taxon>
        <taxon>Mucorineae</taxon>
        <taxon>Mucoraceae</taxon>
        <taxon>Thamnidium</taxon>
    </lineage>
</organism>
<evidence type="ECO:0000259" key="3">
    <source>
        <dbReference type="Pfam" id="PF03435"/>
    </source>
</evidence>
<dbReference type="Pfam" id="PF03435">
    <property type="entry name" value="Sacchrp_dh_NADP"/>
    <property type="match status" value="1"/>
</dbReference>
<dbReference type="GO" id="GO:0005739">
    <property type="term" value="C:mitochondrion"/>
    <property type="evidence" value="ECO:0007669"/>
    <property type="project" value="TreeGrafter"/>
</dbReference>
<dbReference type="Proteomes" id="UP000613177">
    <property type="component" value="Unassembled WGS sequence"/>
</dbReference>
<dbReference type="AlphaFoldDB" id="A0A8H7SNV9"/>
<keyword evidence="2" id="KW-0812">Transmembrane</keyword>
<dbReference type="PANTHER" id="PTHR12286:SF5">
    <property type="entry name" value="SACCHAROPINE DEHYDROGENASE-LIKE OXIDOREDUCTASE"/>
    <property type="match status" value="1"/>
</dbReference>
<dbReference type="GO" id="GO:0009247">
    <property type="term" value="P:glycolipid biosynthetic process"/>
    <property type="evidence" value="ECO:0007669"/>
    <property type="project" value="TreeGrafter"/>
</dbReference>
<gene>
    <name evidence="4" type="ORF">INT48_006204</name>
</gene>
<dbReference type="PANTHER" id="PTHR12286">
    <property type="entry name" value="SACCHAROPINE DEHYDROGENASE-LIKE OXIDOREDUCTASE"/>
    <property type="match status" value="1"/>
</dbReference>